<dbReference type="InParanoid" id="Q9HMY0"/>
<keyword evidence="3" id="KW-1185">Reference proteome</keyword>
<dbReference type="AlphaFoldDB" id="Q9HMY0"/>
<dbReference type="Pfam" id="PF19095">
    <property type="entry name" value="DUF5783"/>
    <property type="match status" value="1"/>
</dbReference>
<sequence length="261" mass="28289">MLYCSGGPGWHGDYDGNRARSGVQPRGSQPASTGAPGVRVILRSGQRRSGCTRATGRQDASIGLEPPTWGLAPSRAWRTRLRPTASHKPIPTIQNGPTGGRTRAVVRTDDGWTRRPPSTPKAGSHPPAGVLCAGGSDGHLQAGVQTTSMSDLTPEEFEEQKYVDYFPKLETAYKRAFDDMNGTYDRKLVHAIDQQVLSESEPFYEADSGFSVELPADPLDRLAGVQVDADHARDVIDEHTDRICVHLRDQFGIGGQADEKA</sequence>
<accession>Q9HMY0</accession>
<dbReference type="InterPro" id="IPR043952">
    <property type="entry name" value="DUF5783"/>
</dbReference>
<dbReference type="STRING" id="64091.VNG_2335H"/>
<dbReference type="Proteomes" id="UP000000554">
    <property type="component" value="Chromosome"/>
</dbReference>
<reference evidence="2 3" key="1">
    <citation type="journal article" date="2000" name="Proc. Natl. Acad. Sci. U.S.A.">
        <title>Genome sequence of Halobacterium species NRC-1.</title>
        <authorList>
            <person name="Ng W.V."/>
            <person name="Kennedy S.P."/>
            <person name="Mahairas G.G."/>
            <person name="Berquist B."/>
            <person name="Pan M."/>
            <person name="Shukla H.D."/>
            <person name="Lasky S.R."/>
            <person name="Baliga N.S."/>
            <person name="Thorsson V."/>
            <person name="Sbrogna J."/>
            <person name="Swartzell S."/>
            <person name="Weir D."/>
            <person name="Hall J."/>
            <person name="Dahl T.A."/>
            <person name="Welti R."/>
            <person name="Goo Y.A."/>
            <person name="Leithauser B."/>
            <person name="Keller K."/>
            <person name="Cruz R."/>
            <person name="Danson M.J."/>
            <person name="Hough D.W."/>
            <person name="Maddocks D.G."/>
            <person name="Jablonski P.E."/>
            <person name="Krebs M.P."/>
            <person name="Angevine C.M."/>
            <person name="Dale H."/>
            <person name="Isenbarger T.A."/>
            <person name="Peck R.F."/>
            <person name="Pohlschroder M."/>
            <person name="Spudich J.L."/>
            <person name="Jung K.W."/>
            <person name="Alam M."/>
            <person name="Freitas T."/>
            <person name="Hou S."/>
            <person name="Daniels C.J."/>
            <person name="Dennis P.P."/>
            <person name="Omer A.D."/>
            <person name="Ebhardt H."/>
            <person name="Lowe T.M."/>
            <person name="Liang P."/>
            <person name="Riley M."/>
            <person name="Hood L."/>
            <person name="DasSarma S."/>
        </authorList>
    </citation>
    <scope>NUCLEOTIDE SEQUENCE [LARGE SCALE GENOMIC DNA]</scope>
    <source>
        <strain evidence="3">ATCC 700922 / JCM 11081 / NRC-1</strain>
    </source>
</reference>
<proteinExistence type="predicted"/>
<evidence type="ECO:0000313" key="3">
    <source>
        <dbReference type="Proteomes" id="UP000000554"/>
    </source>
</evidence>
<feature type="compositionally biased region" description="Gly residues" evidence="1">
    <location>
        <begin position="1"/>
        <end position="10"/>
    </location>
</feature>
<feature type="region of interest" description="Disordered" evidence="1">
    <location>
        <begin position="1"/>
        <end position="67"/>
    </location>
</feature>
<dbReference type="EMBL" id="AE004437">
    <property type="protein sequence ID" value="AAG20441.1"/>
    <property type="molecule type" value="Genomic_DNA"/>
</dbReference>
<protein>
    <submittedName>
        <fullName evidence="2">Uncharacterized protein</fullName>
    </submittedName>
</protein>
<dbReference type="PATRIC" id="fig|64091.14.peg.1808"/>
<name>Q9HMY0_HALSA</name>
<gene>
    <name evidence="2" type="ordered locus">VNG_2335H</name>
</gene>
<evidence type="ECO:0000256" key="1">
    <source>
        <dbReference type="SAM" id="MobiDB-lite"/>
    </source>
</evidence>
<evidence type="ECO:0000313" key="2">
    <source>
        <dbReference type="EMBL" id="AAG20441.1"/>
    </source>
</evidence>
<dbReference type="HOGENOM" id="CLU_1063988_0_0_2"/>
<dbReference type="KEGG" id="hal:VNG_2335H"/>
<dbReference type="PIR" id="E84384">
    <property type="entry name" value="E84384"/>
</dbReference>
<organism evidence="2 3">
    <name type="scientific">Halobacterium salinarum (strain ATCC 700922 / JCM 11081 / NRC-1)</name>
    <name type="common">Halobacterium halobium</name>
    <dbReference type="NCBI Taxonomy" id="64091"/>
    <lineage>
        <taxon>Archaea</taxon>
        <taxon>Methanobacteriati</taxon>
        <taxon>Methanobacteriota</taxon>
        <taxon>Stenosarchaea group</taxon>
        <taxon>Halobacteria</taxon>
        <taxon>Halobacteriales</taxon>
        <taxon>Halobacteriaceae</taxon>
        <taxon>Halobacterium</taxon>
        <taxon>Halobacterium salinarum NRC-34001</taxon>
    </lineage>
</organism>
<dbReference type="PaxDb" id="64091-VNG_2335H"/>